<organism evidence="4 5">
    <name type="scientific">Raineyella fluvialis</name>
    <dbReference type="NCBI Taxonomy" id="2662261"/>
    <lineage>
        <taxon>Bacteria</taxon>
        <taxon>Bacillati</taxon>
        <taxon>Actinomycetota</taxon>
        <taxon>Actinomycetes</taxon>
        <taxon>Propionibacteriales</taxon>
        <taxon>Propionibacteriaceae</taxon>
        <taxon>Raineyella</taxon>
    </lineage>
</organism>
<accession>A0A5Q2FG13</accession>
<feature type="DNA-binding region" description="H-T-H motif" evidence="2">
    <location>
        <begin position="34"/>
        <end position="53"/>
    </location>
</feature>
<dbReference type="InterPro" id="IPR050109">
    <property type="entry name" value="HTH-type_TetR-like_transc_reg"/>
</dbReference>
<keyword evidence="5" id="KW-1185">Reference proteome</keyword>
<dbReference type="AlphaFoldDB" id="A0A5Q2FG13"/>
<dbReference type="RefSeq" id="WP_153571754.1">
    <property type="nucleotide sequence ID" value="NZ_CP045725.1"/>
</dbReference>
<evidence type="ECO:0000259" key="3">
    <source>
        <dbReference type="PROSITE" id="PS50977"/>
    </source>
</evidence>
<dbReference type="EMBL" id="CP045725">
    <property type="protein sequence ID" value="QGF23226.1"/>
    <property type="molecule type" value="Genomic_DNA"/>
</dbReference>
<dbReference type="PRINTS" id="PR00455">
    <property type="entry name" value="HTHTETR"/>
</dbReference>
<dbReference type="PANTHER" id="PTHR30055">
    <property type="entry name" value="HTH-TYPE TRANSCRIPTIONAL REGULATOR RUTR"/>
    <property type="match status" value="1"/>
</dbReference>
<dbReference type="SUPFAM" id="SSF46689">
    <property type="entry name" value="Homeodomain-like"/>
    <property type="match status" value="1"/>
</dbReference>
<feature type="domain" description="HTH tetR-type" evidence="3">
    <location>
        <begin position="11"/>
        <end position="71"/>
    </location>
</feature>
<evidence type="ECO:0000256" key="1">
    <source>
        <dbReference type="ARBA" id="ARBA00023125"/>
    </source>
</evidence>
<dbReference type="GO" id="GO:0003700">
    <property type="term" value="F:DNA-binding transcription factor activity"/>
    <property type="evidence" value="ECO:0007669"/>
    <property type="project" value="TreeGrafter"/>
</dbReference>
<evidence type="ECO:0000256" key="2">
    <source>
        <dbReference type="PROSITE-ProRule" id="PRU00335"/>
    </source>
</evidence>
<dbReference type="GO" id="GO:0000976">
    <property type="term" value="F:transcription cis-regulatory region binding"/>
    <property type="evidence" value="ECO:0007669"/>
    <property type="project" value="TreeGrafter"/>
</dbReference>
<evidence type="ECO:0000313" key="5">
    <source>
        <dbReference type="Proteomes" id="UP000386847"/>
    </source>
</evidence>
<dbReference type="Gene3D" id="1.10.357.10">
    <property type="entry name" value="Tetracycline Repressor, domain 2"/>
    <property type="match status" value="1"/>
</dbReference>
<name>A0A5Q2FG13_9ACTN</name>
<evidence type="ECO:0000313" key="4">
    <source>
        <dbReference type="EMBL" id="QGF23226.1"/>
    </source>
</evidence>
<reference evidence="4 5" key="1">
    <citation type="submission" date="2019-10" db="EMBL/GenBank/DDBJ databases">
        <title>Genomic analysis of Raineyella sp. CBA3103.</title>
        <authorList>
            <person name="Roh S.W."/>
        </authorList>
    </citation>
    <scope>NUCLEOTIDE SEQUENCE [LARGE SCALE GENOMIC DNA]</scope>
    <source>
        <strain evidence="4 5">CBA3103</strain>
    </source>
</reference>
<dbReference type="InterPro" id="IPR001647">
    <property type="entry name" value="HTH_TetR"/>
</dbReference>
<dbReference type="InterPro" id="IPR009057">
    <property type="entry name" value="Homeodomain-like_sf"/>
</dbReference>
<protein>
    <submittedName>
        <fullName evidence="4">TetR family transcriptional regulator</fullName>
    </submittedName>
</protein>
<keyword evidence="1 2" id="KW-0238">DNA-binding</keyword>
<dbReference type="KEGG" id="rain:Rai3103_05620"/>
<proteinExistence type="predicted"/>
<gene>
    <name evidence="4" type="ORF">Rai3103_05620</name>
</gene>
<sequence>MSHISISPRRAETRQRLLDGAVGVFADRGVLAASVEEICDRAGFTRGAFYSNYGSKNELVLALLEQDRERQRAMVAGWRSPDWWAGR</sequence>
<dbReference type="Pfam" id="PF00440">
    <property type="entry name" value="TetR_N"/>
    <property type="match status" value="1"/>
</dbReference>
<dbReference type="Proteomes" id="UP000386847">
    <property type="component" value="Chromosome"/>
</dbReference>
<dbReference type="PANTHER" id="PTHR30055:SF241">
    <property type="entry name" value="TRANSCRIPTIONAL REGULATORY PROTEIN"/>
    <property type="match status" value="1"/>
</dbReference>
<dbReference type="PROSITE" id="PS50977">
    <property type="entry name" value="HTH_TETR_2"/>
    <property type="match status" value="1"/>
</dbReference>